<proteinExistence type="predicted"/>
<sequence length="82" mass="9768">MELYFYCFGFLFIVFDVYGLKCEQHTNEFECIQERIRKNSLVIGEYMKSEASTHPVMMDAYLPPGKNRRVTFLGRFVKPCKR</sequence>
<dbReference type="AlphaFoldDB" id="A0A0L8GKC7"/>
<evidence type="ECO:0000256" key="1">
    <source>
        <dbReference type="SAM" id="SignalP"/>
    </source>
</evidence>
<name>A0A0L8GKC7_OCTBM</name>
<dbReference type="OrthoDB" id="8112755at2759"/>
<feature type="signal peptide" evidence="1">
    <location>
        <begin position="1"/>
        <end position="19"/>
    </location>
</feature>
<dbReference type="EMBL" id="KQ421461">
    <property type="protein sequence ID" value="KOF77398.1"/>
    <property type="molecule type" value="Genomic_DNA"/>
</dbReference>
<protein>
    <submittedName>
        <fullName evidence="2">Uncharacterized protein</fullName>
    </submittedName>
</protein>
<keyword evidence="1" id="KW-0732">Signal</keyword>
<feature type="chain" id="PRO_5005583029" evidence="1">
    <location>
        <begin position="20"/>
        <end position="82"/>
    </location>
</feature>
<reference evidence="2" key="1">
    <citation type="submission" date="2015-07" db="EMBL/GenBank/DDBJ databases">
        <title>MeaNS - Measles Nucleotide Surveillance Program.</title>
        <authorList>
            <person name="Tran T."/>
            <person name="Druce J."/>
        </authorList>
    </citation>
    <scope>NUCLEOTIDE SEQUENCE</scope>
    <source>
        <strain evidence="2">UCB-OBI-ISO-001</strain>
        <tissue evidence="2">Gonad</tissue>
    </source>
</reference>
<evidence type="ECO:0000313" key="2">
    <source>
        <dbReference type="EMBL" id="KOF77398.1"/>
    </source>
</evidence>
<gene>
    <name evidence="2" type="ORF">OCBIM_22032155mg</name>
</gene>
<organism evidence="2">
    <name type="scientific">Octopus bimaculoides</name>
    <name type="common">California two-spotted octopus</name>
    <dbReference type="NCBI Taxonomy" id="37653"/>
    <lineage>
        <taxon>Eukaryota</taxon>
        <taxon>Metazoa</taxon>
        <taxon>Spiralia</taxon>
        <taxon>Lophotrochozoa</taxon>
        <taxon>Mollusca</taxon>
        <taxon>Cephalopoda</taxon>
        <taxon>Coleoidea</taxon>
        <taxon>Octopodiformes</taxon>
        <taxon>Octopoda</taxon>
        <taxon>Incirrata</taxon>
        <taxon>Octopodidae</taxon>
        <taxon>Octopus</taxon>
    </lineage>
</organism>
<accession>A0A0L8GKC7</accession>